<gene>
    <name evidence="2" type="ORF">IAD49_00885</name>
</gene>
<evidence type="ECO:0000313" key="3">
    <source>
        <dbReference type="Proteomes" id="UP000824087"/>
    </source>
</evidence>
<keyword evidence="1" id="KW-1133">Transmembrane helix</keyword>
<evidence type="ECO:0000313" key="2">
    <source>
        <dbReference type="EMBL" id="HIU22114.1"/>
    </source>
</evidence>
<sequence>MPDLIYLDHTYQVLERVNLNQHKYIFALHLNRLEYLEHSEGMTYIKPKPEDFKNSKDLTYVAEQYLLTQFQRDVEAKINSGQIHSLDELKDTMKNFKTFAEQDPKLHNLMQVNQNMSLSDPKFMKMVTEMIQYYESRGIDRTPLELENAKKVDANDKEYIQHVDQQGNVSVVENNSVFGVKEEYERRKDDIKDLSKESGSLNADTIFKDMEQSKIGVHLEQAHQVNKQELNTDEKERMNTVEQTVDDEVLYDPINNIYYNARTQEVLTTEQKDGMIAVKRTSGTNHETMNDGTIRDEEFDAIPMEEFQADCLLAEEMINQMSDEKKDINVDELVSRIVNKKAAMTPEQRREYQSKLSNYVQFRMEKLRELEPEQKSMGGYQYQLKPPTRTEVSGYATPVLLGMLVGLTLFAAPVIALLFQA</sequence>
<name>A0A9D1HT98_9BACT</name>
<protein>
    <submittedName>
        <fullName evidence="2">Uncharacterized protein</fullName>
    </submittedName>
</protein>
<evidence type="ECO:0000256" key="1">
    <source>
        <dbReference type="SAM" id="Phobius"/>
    </source>
</evidence>
<organism evidence="2 3">
    <name type="scientific">Candidatus Fimihabitans intestinipullorum</name>
    <dbReference type="NCBI Taxonomy" id="2840820"/>
    <lineage>
        <taxon>Bacteria</taxon>
        <taxon>Bacillati</taxon>
        <taxon>Mycoplasmatota</taxon>
        <taxon>Mycoplasmatota incertae sedis</taxon>
        <taxon>Candidatus Fimihabitans</taxon>
    </lineage>
</organism>
<comment type="caution">
    <text evidence="2">The sequence shown here is derived from an EMBL/GenBank/DDBJ whole genome shotgun (WGS) entry which is preliminary data.</text>
</comment>
<accession>A0A9D1HT98</accession>
<feature type="transmembrane region" description="Helical" evidence="1">
    <location>
        <begin position="395"/>
        <end position="419"/>
    </location>
</feature>
<dbReference type="EMBL" id="DVML01000007">
    <property type="protein sequence ID" value="HIU22114.1"/>
    <property type="molecule type" value="Genomic_DNA"/>
</dbReference>
<dbReference type="AlphaFoldDB" id="A0A9D1HT98"/>
<keyword evidence="1" id="KW-0472">Membrane</keyword>
<reference evidence="2" key="1">
    <citation type="submission" date="2020-10" db="EMBL/GenBank/DDBJ databases">
        <authorList>
            <person name="Gilroy R."/>
        </authorList>
    </citation>
    <scope>NUCLEOTIDE SEQUENCE</scope>
    <source>
        <strain evidence="2">CHK197-8231</strain>
    </source>
</reference>
<dbReference type="Proteomes" id="UP000824087">
    <property type="component" value="Unassembled WGS sequence"/>
</dbReference>
<reference evidence="2" key="2">
    <citation type="journal article" date="2021" name="PeerJ">
        <title>Extensive microbial diversity within the chicken gut microbiome revealed by metagenomics and culture.</title>
        <authorList>
            <person name="Gilroy R."/>
            <person name="Ravi A."/>
            <person name="Getino M."/>
            <person name="Pursley I."/>
            <person name="Horton D.L."/>
            <person name="Alikhan N.F."/>
            <person name="Baker D."/>
            <person name="Gharbi K."/>
            <person name="Hall N."/>
            <person name="Watson M."/>
            <person name="Adriaenssens E.M."/>
            <person name="Foster-Nyarko E."/>
            <person name="Jarju S."/>
            <person name="Secka A."/>
            <person name="Antonio M."/>
            <person name="Oren A."/>
            <person name="Chaudhuri R.R."/>
            <person name="La Ragione R."/>
            <person name="Hildebrand F."/>
            <person name="Pallen M.J."/>
        </authorList>
    </citation>
    <scope>NUCLEOTIDE SEQUENCE</scope>
    <source>
        <strain evidence="2">CHK197-8231</strain>
    </source>
</reference>
<keyword evidence="1" id="KW-0812">Transmembrane</keyword>
<proteinExistence type="predicted"/>